<dbReference type="EMBL" id="NWUX01000005">
    <property type="protein sequence ID" value="PCF96174.1"/>
    <property type="molecule type" value="Genomic_DNA"/>
</dbReference>
<dbReference type="OrthoDB" id="9802121at2"/>
<dbReference type="InterPro" id="IPR006696">
    <property type="entry name" value="DUF423"/>
</dbReference>
<comment type="similarity">
    <text evidence="2">Belongs to the UPF0382 family.</text>
</comment>
<keyword evidence="7" id="KW-0732">Signal</keyword>
<evidence type="ECO:0008006" key="10">
    <source>
        <dbReference type="Google" id="ProtNLM"/>
    </source>
</evidence>
<keyword evidence="9" id="KW-1185">Reference proteome</keyword>
<reference evidence="9" key="1">
    <citation type="submission" date="2017-09" db="EMBL/GenBank/DDBJ databases">
        <authorList>
            <person name="Cho G.-S."/>
            <person name="Oguntoyinbo F.A."/>
            <person name="Cnockaert M."/>
            <person name="Kabisch J."/>
            <person name="Neve H."/>
            <person name="Bockelmann W."/>
            <person name="Wenning M."/>
            <person name="Franz C.M."/>
            <person name="Vandamme P."/>
        </authorList>
    </citation>
    <scope>NUCLEOTIDE SEQUENCE [LARGE SCALE GENOMIC DNA]</scope>
    <source>
        <strain evidence="9">MBT G8648</strain>
    </source>
</reference>
<evidence type="ECO:0000256" key="4">
    <source>
        <dbReference type="ARBA" id="ARBA00022989"/>
    </source>
</evidence>
<feature type="transmembrane region" description="Helical" evidence="6">
    <location>
        <begin position="74"/>
        <end position="95"/>
    </location>
</feature>
<keyword evidence="3 6" id="KW-0812">Transmembrane</keyword>
<dbReference type="PANTHER" id="PTHR43461">
    <property type="entry name" value="TRANSMEMBRANE PROTEIN 256"/>
    <property type="match status" value="1"/>
</dbReference>
<evidence type="ECO:0000256" key="7">
    <source>
        <dbReference type="SAM" id="SignalP"/>
    </source>
</evidence>
<feature type="transmembrane region" description="Helical" evidence="6">
    <location>
        <begin position="101"/>
        <end position="122"/>
    </location>
</feature>
<feature type="signal peptide" evidence="7">
    <location>
        <begin position="1"/>
        <end position="26"/>
    </location>
</feature>
<keyword evidence="4 6" id="KW-1133">Transmembrane helix</keyword>
<dbReference type="PANTHER" id="PTHR43461:SF1">
    <property type="entry name" value="TRANSMEMBRANE PROTEIN 256"/>
    <property type="match status" value="1"/>
</dbReference>
<dbReference type="RefSeq" id="WP_096651155.1">
    <property type="nucleotide sequence ID" value="NZ_NWUX01000005.1"/>
</dbReference>
<proteinExistence type="inferred from homology"/>
<feature type="chain" id="PRO_5012539813" description="DUF423 domain-containing protein" evidence="7">
    <location>
        <begin position="27"/>
        <end position="124"/>
    </location>
</feature>
<dbReference type="Proteomes" id="UP000218677">
    <property type="component" value="Unassembled WGS sequence"/>
</dbReference>
<organism evidence="8 9">
    <name type="scientific">Vreelandella nigrificans</name>
    <dbReference type="NCBI Taxonomy" id="2042704"/>
    <lineage>
        <taxon>Bacteria</taxon>
        <taxon>Pseudomonadati</taxon>
        <taxon>Pseudomonadota</taxon>
        <taxon>Gammaproteobacteria</taxon>
        <taxon>Oceanospirillales</taxon>
        <taxon>Halomonadaceae</taxon>
        <taxon>Vreelandella</taxon>
    </lineage>
</organism>
<evidence type="ECO:0000256" key="2">
    <source>
        <dbReference type="ARBA" id="ARBA00009694"/>
    </source>
</evidence>
<sequence>MQQVDKTWWCVAALSGALMVMLGAYAAHGLAARASAAMVDIVETGVRYQAWHTLAMLSVLAWRSRSPLPGQHIVLMLWVLGIMAFSGSLYLMALAGLNLGMVTPVGGLLLMTGWLALAITALKA</sequence>
<dbReference type="Pfam" id="PF04241">
    <property type="entry name" value="DUF423"/>
    <property type="match status" value="1"/>
</dbReference>
<accession>A0A2A4HQ40</accession>
<comment type="caution">
    <text evidence="8">The sequence shown here is derived from an EMBL/GenBank/DDBJ whole genome shotgun (WGS) entry which is preliminary data.</text>
</comment>
<protein>
    <recommendedName>
        <fullName evidence="10">DUF423 domain-containing protein</fullName>
    </recommendedName>
</protein>
<dbReference type="AlphaFoldDB" id="A0A2A4HQ40"/>
<evidence type="ECO:0000313" key="8">
    <source>
        <dbReference type="EMBL" id="PCF96174.1"/>
    </source>
</evidence>
<evidence type="ECO:0000256" key="3">
    <source>
        <dbReference type="ARBA" id="ARBA00022692"/>
    </source>
</evidence>
<evidence type="ECO:0000256" key="5">
    <source>
        <dbReference type="ARBA" id="ARBA00023136"/>
    </source>
</evidence>
<evidence type="ECO:0000256" key="6">
    <source>
        <dbReference type="SAM" id="Phobius"/>
    </source>
</evidence>
<comment type="subcellular location">
    <subcellularLocation>
        <location evidence="1">Membrane</location>
        <topology evidence="1">Multi-pass membrane protein</topology>
    </subcellularLocation>
</comment>
<keyword evidence="5 6" id="KW-0472">Membrane</keyword>
<dbReference type="GO" id="GO:0005886">
    <property type="term" value="C:plasma membrane"/>
    <property type="evidence" value="ECO:0007669"/>
    <property type="project" value="TreeGrafter"/>
</dbReference>
<evidence type="ECO:0000256" key="1">
    <source>
        <dbReference type="ARBA" id="ARBA00004141"/>
    </source>
</evidence>
<name>A0A2A4HQ40_9GAMM</name>
<gene>
    <name evidence="8" type="ORF">CPA45_08675</name>
</gene>
<evidence type="ECO:0000313" key="9">
    <source>
        <dbReference type="Proteomes" id="UP000218677"/>
    </source>
</evidence>